<dbReference type="EMBL" id="JBBPDW010000044">
    <property type="protein sequence ID" value="KAK7533716.1"/>
    <property type="molecule type" value="Genomic_DNA"/>
</dbReference>
<name>A0ABR1LGS8_9PEZI</name>
<accession>A0ABR1LGS8</accession>
<organism evidence="4 5">
    <name type="scientific">Phyllosticta citricarpa</name>
    <dbReference type="NCBI Taxonomy" id="55181"/>
    <lineage>
        <taxon>Eukaryota</taxon>
        <taxon>Fungi</taxon>
        <taxon>Dikarya</taxon>
        <taxon>Ascomycota</taxon>
        <taxon>Pezizomycotina</taxon>
        <taxon>Dothideomycetes</taxon>
        <taxon>Dothideomycetes incertae sedis</taxon>
        <taxon>Botryosphaeriales</taxon>
        <taxon>Phyllostictaceae</taxon>
        <taxon>Phyllosticta</taxon>
    </lineage>
</organism>
<evidence type="ECO:0000259" key="3">
    <source>
        <dbReference type="Pfam" id="PF22422"/>
    </source>
</evidence>
<evidence type="ECO:0000313" key="4">
    <source>
        <dbReference type="EMBL" id="KAK7533716.1"/>
    </source>
</evidence>
<feature type="compositionally biased region" description="Low complexity" evidence="1">
    <location>
        <begin position="728"/>
        <end position="737"/>
    </location>
</feature>
<reference evidence="4 5" key="1">
    <citation type="submission" date="2024-04" db="EMBL/GenBank/DDBJ databases">
        <title>Phyllosticta paracitricarpa is synonymous to the EU quarantine fungus P. citricarpa based on phylogenomic analyses.</title>
        <authorList>
            <consortium name="Lawrence Berkeley National Laboratory"/>
            <person name="Van Ingen-Buijs V.A."/>
            <person name="Van Westerhoven A.C."/>
            <person name="Haridas S."/>
            <person name="Skiadas P."/>
            <person name="Martin F."/>
            <person name="Groenewald J.Z."/>
            <person name="Crous P.W."/>
            <person name="Seidl M.F."/>
        </authorList>
    </citation>
    <scope>NUCLEOTIDE SEQUENCE [LARGE SCALE GENOMIC DNA]</scope>
    <source>
        <strain evidence="4 5">CBS 122670</strain>
    </source>
</reference>
<dbReference type="InterPro" id="IPR054491">
    <property type="entry name" value="MGH1-like_GH"/>
</dbReference>
<dbReference type="Gene3D" id="2.60.120.260">
    <property type="entry name" value="Galactose-binding domain-like"/>
    <property type="match status" value="1"/>
</dbReference>
<evidence type="ECO:0000256" key="1">
    <source>
        <dbReference type="SAM" id="MobiDB-lite"/>
    </source>
</evidence>
<feature type="region of interest" description="Disordered" evidence="1">
    <location>
        <begin position="727"/>
        <end position="752"/>
    </location>
</feature>
<evidence type="ECO:0000259" key="2">
    <source>
        <dbReference type="Pfam" id="PF03633"/>
    </source>
</evidence>
<feature type="domain" description="Glycoside hydrolase family 65 C-terminal" evidence="2">
    <location>
        <begin position="468"/>
        <end position="524"/>
    </location>
</feature>
<comment type="caution">
    <text evidence="4">The sequence shown here is derived from an EMBL/GenBank/DDBJ whole genome shotgun (WGS) entry which is preliminary data.</text>
</comment>
<dbReference type="InterPro" id="IPR008928">
    <property type="entry name" value="6-hairpin_glycosidase_sf"/>
</dbReference>
<dbReference type="SUPFAM" id="SSF48208">
    <property type="entry name" value="Six-hairpin glycosidases"/>
    <property type="match status" value="1"/>
</dbReference>
<dbReference type="InterPro" id="IPR012341">
    <property type="entry name" value="6hp_glycosidase-like_sf"/>
</dbReference>
<dbReference type="Gene3D" id="1.50.10.10">
    <property type="match status" value="1"/>
</dbReference>
<protein>
    <submittedName>
        <fullName evidence="4">Six-hairpin glycosidase-like protein</fullName>
    </submittedName>
</protein>
<evidence type="ECO:0000313" key="5">
    <source>
        <dbReference type="Proteomes" id="UP001365128"/>
    </source>
</evidence>
<keyword evidence="5" id="KW-1185">Reference proteome</keyword>
<dbReference type="InterPro" id="IPR005194">
    <property type="entry name" value="Glyco_hydro_65_C"/>
</dbReference>
<dbReference type="Proteomes" id="UP001365128">
    <property type="component" value="Unassembled WGS sequence"/>
</dbReference>
<sequence length="878" mass="95923">MRQSLLLFAAIGAAEDPLRPYPLPDAHLKTTSILDHAGYLSGFDDAQWYLDNIPFVDFPDQSLQDVYYYRASVIKRHLKYAHENHGFMFTEFIHPVTWASKLQTIPDSAGHHILESRWLRDPNYAKDLILAYTRGGTEALSGISYTHYVQRAILEHAQTTGDAAFLTAQLEGMIATFNLWDVQFDNTTGLYHRTPLSDAQEYSLPGYIVGGPNGGPVKQWNDAENDFNTIFLGPETYRPSHNAYMIANARAIAAVARLAGNASLAQQWSARAATLEQNMHSLLWDNDLQFWIDVVRGSNTPAVGRQLIGYFPYRFDVFASSSSSNSFTPSNAEIRGLEAGLSPEAFLTEFGPTTLEQSNPYYTALKNSTICCVWNGQSWPFSTGVYLGTLARIARANLSDVITKDFWISEFEKYARTNYRGGVPYTAESHYPTLNQWSGDNANHSEHYLHSTFLDNVFTNLLGIIPTLDDRLELRPLVPDNWTHFAVENLPYHGSLLTLLWDSDGTHYSTSTHSAGLSIFHNGALLHTQPTLTALNLTLPNSTLAVRTLAAAPRYANILANPNTPWSLPSITANYELNPDGNLISTPAWKLNDGLLWYDEVPDNRWTNNQSTTPFNTLTVTLPRPRKLSSISLAIYADVDKKGGLAGGGVIACPARVIVKDARSNAVLAERGGGGVAEWSTCVPNALNTIAFDAGASSTDSLTVTLWNRVHYAVALSEVQLWVPEEASSSSSSSSSSPKEGGETETQTQTQTTRYELEDGLIGAFVGSFQGTAYGINGSVTALNNSTGVALHTDGWVEVAGVTGGASASASGKLGIVGAGPGAVRVRLNWVGEEHVVRWDGDAVVEREVSGARLAPGRNFVTVFWKEGTPWVDALVVV</sequence>
<dbReference type="Pfam" id="PF03633">
    <property type="entry name" value="Glyco_hydro_65C"/>
    <property type="match status" value="1"/>
</dbReference>
<dbReference type="Pfam" id="PF22422">
    <property type="entry name" value="MGH1-like_GH"/>
    <property type="match status" value="1"/>
</dbReference>
<feature type="domain" description="Mannosylglycerate hydrolase MGH1-like glycoside hydrolase" evidence="3">
    <location>
        <begin position="103"/>
        <end position="451"/>
    </location>
</feature>
<proteinExistence type="predicted"/>
<gene>
    <name evidence="4" type="ORF">IWX46DRAFT_612852</name>
</gene>